<dbReference type="CDD" id="cd00063">
    <property type="entry name" value="FN3"/>
    <property type="match status" value="1"/>
</dbReference>
<dbReference type="PROSITE" id="PS50853">
    <property type="entry name" value="FN3"/>
    <property type="match status" value="1"/>
</dbReference>
<keyword evidence="7" id="KW-1185">Reference proteome</keyword>
<protein>
    <recommendedName>
        <fullName evidence="8">DUF5011 domain-containing protein</fullName>
    </recommendedName>
</protein>
<dbReference type="EMBL" id="BTCL01000003">
    <property type="protein sequence ID" value="GMK44165.1"/>
    <property type="molecule type" value="Genomic_DNA"/>
</dbReference>
<dbReference type="Pfam" id="PF00395">
    <property type="entry name" value="SLH"/>
    <property type="match status" value="3"/>
</dbReference>
<feature type="domain" description="F5/8 type C" evidence="3">
    <location>
        <begin position="683"/>
        <end position="820"/>
    </location>
</feature>
<keyword evidence="2" id="KW-0732">Signal</keyword>
<evidence type="ECO:0000259" key="5">
    <source>
        <dbReference type="PROSITE" id="PS51272"/>
    </source>
</evidence>
<evidence type="ECO:0000259" key="3">
    <source>
        <dbReference type="PROSITE" id="PS50022"/>
    </source>
</evidence>
<dbReference type="PANTHER" id="PTHR43308">
    <property type="entry name" value="OUTER MEMBRANE PROTEIN ALPHA-RELATED"/>
    <property type="match status" value="1"/>
</dbReference>
<dbReference type="PANTHER" id="PTHR43308:SF5">
    <property type="entry name" value="S-LAYER PROTEIN _ PEPTIDOGLYCAN ENDO-BETA-N-ACETYLGLUCOSAMINIDASE"/>
    <property type="match status" value="1"/>
</dbReference>
<dbReference type="InterPro" id="IPR044016">
    <property type="entry name" value="Big_13"/>
</dbReference>
<dbReference type="Pfam" id="PF00041">
    <property type="entry name" value="fn3"/>
    <property type="match status" value="1"/>
</dbReference>
<sequence length="1282" mass="135955">MKKMKKVTAAVSALALAISLNTVYPAVTHAAIPSSPANSTIFGPNVYIFDPSMSKPDIESVTSAVYGNQERNEFGDERYALLFKPGTYNVNMNVGFNTSVAGLGQNPDDVTITGALNVDAKWDNGNATRNFWRSIENVKIAPADPNATVRYAVSQAAPMRRVHVVSKDMHLFDFTASWDAGWASGGYLADSKIDANIIPASQQQWFSRNSEWNSWSNGVWNMVFVGDKNAPSGDFPDPPYTVIDKTPVVKEKPYLYVDNQGHYQVFVPSLETNTQGVSWANGQTPGQSISIDDFYIAKPDSATSAAINAALEDGKNLFFTPGIYHLSDTIHVTNPNTVVYGIGLPTLIPDNGQDVMVIDDVDGVNVSGLVIEAGEQTSSTLLKVGEPGSAADHSANPILLSDVFFRTGGHVNGSNDTALEINSNDVIGDHFWIWRADHGAGAAWTSNVSNNGLVVNGDDVTIYGLFNEHHNEYQTVWNGNGGRLYFYQSEIPYDVPDQQSWMSHNGTVNGYASYKIGDQVTSHEAWGLGIYSYFRDAAVKLENAIEAPANPGIKLHNLTTIWLNGTAGSEITHIVNGNGGSVTSSSNMRQTMKLFVGGDAEAPTAPTGLIATPVSSSQINLSWTASTDNVGVEGYEIYRNNTLIGSTIATAYNSTGLKASTGYTYKIVAKDGSGNRSAASSPATAVTPEISGGALDRTGWTVESSPSSGDAPANMFDGAGTRWSAGVPMANGQYIIVDMKTAADITKIVTESSGSDYAKSYEVYVSADGSNWGSSAASGNGASGATTINVTAAGVRYIKLVQTGASSSWWSINEFNVYGVYQNTQVDTTAPDTAIVSSPAAVSGDSTPSFTFGSNEDGSTFECSLDNNGEYYAACTSPVTFSKLADGSHTLYVRAVDIFGNTDEKPVPYTWVIDTVKPVITINGDAEIQITRGTAYQDQGATATDNRQGNLNNVVTTGDAVDVNTVGVYTIHYNATDDAGNAADEVSRTVRVVAPPPVISGPSLSSDANLKAISLSAKGQAIRLSPAFSPATTDYTADTEADQVEISATVSDSKARIGLKVNGQVPASQSSVHLTLGANVLEWTVAAENGNTKTYKVTVTRTAVPAPVFKDLQGHWAEELIKQAAEKKIVNGYADGTFRPDNTVTRAEFVVMLVKALQLPVSSKEAAFTDGASIQEWAEDSIAIAVNAGMINGYADGTFRPDAAITRAEMAVIIARILQLPAASAGTTGFSDDEAIPAWSKQAIEALKQAGILNGRGDNLFVPNGTATRAEAVVLLLRLLEQ</sequence>
<feature type="domain" description="SLH" evidence="5">
    <location>
        <begin position="1230"/>
        <end position="1282"/>
    </location>
</feature>
<feature type="domain" description="SLH" evidence="5">
    <location>
        <begin position="1104"/>
        <end position="1167"/>
    </location>
</feature>
<dbReference type="Pfam" id="PF00754">
    <property type="entry name" value="F5_F8_type_C"/>
    <property type="match status" value="1"/>
</dbReference>
<dbReference type="RefSeq" id="WP_317979218.1">
    <property type="nucleotide sequence ID" value="NZ_BTCL01000003.1"/>
</dbReference>
<dbReference type="InterPro" id="IPR008979">
    <property type="entry name" value="Galactose-bd-like_sf"/>
</dbReference>
<feature type="domain" description="Fibronectin type-III" evidence="4">
    <location>
        <begin position="605"/>
        <end position="690"/>
    </location>
</feature>
<dbReference type="PROSITE" id="PS50022">
    <property type="entry name" value="FA58C_3"/>
    <property type="match status" value="1"/>
</dbReference>
<evidence type="ECO:0000313" key="7">
    <source>
        <dbReference type="Proteomes" id="UP001285921"/>
    </source>
</evidence>
<dbReference type="Gene3D" id="2.60.40.10">
    <property type="entry name" value="Immunoglobulins"/>
    <property type="match status" value="3"/>
</dbReference>
<dbReference type="Pfam" id="PF16403">
    <property type="entry name" value="Bact_surface_Ig-like"/>
    <property type="match status" value="1"/>
</dbReference>
<dbReference type="Pfam" id="PF12733">
    <property type="entry name" value="Cadherin-like"/>
    <property type="match status" value="1"/>
</dbReference>
<feature type="signal peptide" evidence="2">
    <location>
        <begin position="1"/>
        <end position="30"/>
    </location>
</feature>
<dbReference type="Gene3D" id="2.60.120.260">
    <property type="entry name" value="Galactose-binding domain-like"/>
    <property type="match status" value="1"/>
</dbReference>
<organism evidence="6 7">
    <name type="scientific">Paenibacillus glycanilyticus</name>
    <dbReference type="NCBI Taxonomy" id="126569"/>
    <lineage>
        <taxon>Bacteria</taxon>
        <taxon>Bacillati</taxon>
        <taxon>Bacillota</taxon>
        <taxon>Bacilli</taxon>
        <taxon>Bacillales</taxon>
        <taxon>Paenibacillaceae</taxon>
        <taxon>Paenibacillus</taxon>
    </lineage>
</organism>
<gene>
    <name evidence="6" type="ORF">PghCCS26_12920</name>
</gene>
<dbReference type="InterPro" id="IPR003961">
    <property type="entry name" value="FN3_dom"/>
</dbReference>
<dbReference type="Proteomes" id="UP001285921">
    <property type="component" value="Unassembled WGS sequence"/>
</dbReference>
<dbReference type="InterPro" id="IPR032179">
    <property type="entry name" value="Cry22Aa_Ig-like"/>
</dbReference>
<feature type="chain" id="PRO_5045088459" description="DUF5011 domain-containing protein" evidence="2">
    <location>
        <begin position="31"/>
        <end position="1282"/>
    </location>
</feature>
<proteinExistence type="predicted"/>
<evidence type="ECO:0000313" key="6">
    <source>
        <dbReference type="EMBL" id="GMK44165.1"/>
    </source>
</evidence>
<dbReference type="InterPro" id="IPR000421">
    <property type="entry name" value="FA58C"/>
</dbReference>
<dbReference type="InterPro" id="IPR059186">
    <property type="entry name" value="SACTE_4363"/>
</dbReference>
<dbReference type="InterPro" id="IPR025883">
    <property type="entry name" value="Cadherin-like_domain"/>
</dbReference>
<dbReference type="InterPro" id="IPR001119">
    <property type="entry name" value="SLH_dom"/>
</dbReference>
<feature type="domain" description="SLH" evidence="5">
    <location>
        <begin position="1168"/>
        <end position="1228"/>
    </location>
</feature>
<accession>A0ABQ6NGF7</accession>
<dbReference type="InterPro" id="IPR013783">
    <property type="entry name" value="Ig-like_fold"/>
</dbReference>
<dbReference type="InterPro" id="IPR036116">
    <property type="entry name" value="FN3_sf"/>
</dbReference>
<dbReference type="PROSITE" id="PS51272">
    <property type="entry name" value="SLH"/>
    <property type="match status" value="3"/>
</dbReference>
<dbReference type="Pfam" id="PF19077">
    <property type="entry name" value="Big_13"/>
    <property type="match status" value="1"/>
</dbReference>
<comment type="caution">
    <text evidence="6">The sequence shown here is derived from an EMBL/GenBank/DDBJ whole genome shotgun (WGS) entry which is preliminary data.</text>
</comment>
<feature type="compositionally biased region" description="Low complexity" evidence="1">
    <location>
        <begin position="677"/>
        <end position="688"/>
    </location>
</feature>
<evidence type="ECO:0000259" key="4">
    <source>
        <dbReference type="PROSITE" id="PS50853"/>
    </source>
</evidence>
<evidence type="ECO:0000256" key="2">
    <source>
        <dbReference type="SAM" id="SignalP"/>
    </source>
</evidence>
<dbReference type="SMART" id="SM00060">
    <property type="entry name" value="FN3"/>
    <property type="match status" value="1"/>
</dbReference>
<feature type="region of interest" description="Disordered" evidence="1">
    <location>
        <begin position="674"/>
        <end position="715"/>
    </location>
</feature>
<dbReference type="SUPFAM" id="SSF49785">
    <property type="entry name" value="Galactose-binding domain-like"/>
    <property type="match status" value="1"/>
</dbReference>
<reference evidence="6 7" key="1">
    <citation type="submission" date="2023-05" db="EMBL/GenBank/DDBJ databases">
        <title>Draft genome of Paenibacillus sp. CCS26.</title>
        <authorList>
            <person name="Akita H."/>
            <person name="Shinto Y."/>
            <person name="Kimura Z."/>
        </authorList>
    </citation>
    <scope>NUCLEOTIDE SEQUENCE [LARGE SCALE GENOMIC DNA]</scope>
    <source>
        <strain evidence="6 7">CCS26</strain>
    </source>
</reference>
<dbReference type="SUPFAM" id="SSF49265">
    <property type="entry name" value="Fibronectin type III"/>
    <property type="match status" value="1"/>
</dbReference>
<name>A0ABQ6NGF7_9BACL</name>
<dbReference type="InterPro" id="IPR051465">
    <property type="entry name" value="Cell_Envelope_Struct_Comp"/>
</dbReference>
<evidence type="ECO:0008006" key="8">
    <source>
        <dbReference type="Google" id="ProtNLM"/>
    </source>
</evidence>
<evidence type="ECO:0000256" key="1">
    <source>
        <dbReference type="SAM" id="MobiDB-lite"/>
    </source>
</evidence>
<dbReference type="CDD" id="cd23669">
    <property type="entry name" value="GH55_SacteLam55A-like"/>
    <property type="match status" value="1"/>
</dbReference>